<evidence type="ECO:0000256" key="1">
    <source>
        <dbReference type="SAM" id="MobiDB-lite"/>
    </source>
</evidence>
<protein>
    <submittedName>
        <fullName evidence="2">Uncharacterized protein</fullName>
    </submittedName>
</protein>
<feature type="compositionally biased region" description="Acidic residues" evidence="1">
    <location>
        <begin position="243"/>
        <end position="252"/>
    </location>
</feature>
<comment type="caution">
    <text evidence="2">The sequence shown here is derived from an EMBL/GenBank/DDBJ whole genome shotgun (WGS) entry which is preliminary data.</text>
</comment>
<dbReference type="AlphaFoldDB" id="A0A8H4B4G4"/>
<keyword evidence="3" id="KW-1185">Reference proteome</keyword>
<feature type="region of interest" description="Disordered" evidence="1">
    <location>
        <begin position="225"/>
        <end position="252"/>
    </location>
</feature>
<dbReference type="EMBL" id="WTPW01000019">
    <property type="protein sequence ID" value="KAF0558814.1"/>
    <property type="molecule type" value="Genomic_DNA"/>
</dbReference>
<reference evidence="2 3" key="1">
    <citation type="journal article" date="2019" name="Environ. Microbiol.">
        <title>At the nexus of three kingdoms: the genome of the mycorrhizal fungus Gigaspora margarita provides insights into plant, endobacterial and fungal interactions.</title>
        <authorList>
            <person name="Venice F."/>
            <person name="Ghignone S."/>
            <person name="Salvioli di Fossalunga A."/>
            <person name="Amselem J."/>
            <person name="Novero M."/>
            <person name="Xianan X."/>
            <person name="Sedzielewska Toro K."/>
            <person name="Morin E."/>
            <person name="Lipzen A."/>
            <person name="Grigoriev I.V."/>
            <person name="Henrissat B."/>
            <person name="Martin F.M."/>
            <person name="Bonfante P."/>
        </authorList>
    </citation>
    <scope>NUCLEOTIDE SEQUENCE [LARGE SCALE GENOMIC DNA]</scope>
    <source>
        <strain evidence="2 3">BEG34</strain>
    </source>
</reference>
<sequence length="252" mass="29746">MAIDLLDNIIFAILDIYIVLFRSGLYMEYIETIFRIWAFALKWSRKNYNKAPLAFLSNIFYWTDNNHPFNKSIKSFLVHFNNYYVENMHSRIRAYTTKYSTTDKIIREAFVIGVEYQDTNFKSFHYYLLALGITVSTKQLPCGYSTKKIHLLINCDLYNTLLQNQYEAKVLICSHGYHIICYNAMEGRCKYCYNYYETGIKNNVKSFINRLEKGADILTEDDIDIDNDEDNENENNNNNNNNNDDDVVENLN</sequence>
<accession>A0A8H4B4G4</accession>
<proteinExistence type="predicted"/>
<name>A0A8H4B4G4_GIGMA</name>
<organism evidence="2 3">
    <name type="scientific">Gigaspora margarita</name>
    <dbReference type="NCBI Taxonomy" id="4874"/>
    <lineage>
        <taxon>Eukaryota</taxon>
        <taxon>Fungi</taxon>
        <taxon>Fungi incertae sedis</taxon>
        <taxon>Mucoromycota</taxon>
        <taxon>Glomeromycotina</taxon>
        <taxon>Glomeromycetes</taxon>
        <taxon>Diversisporales</taxon>
        <taxon>Gigasporaceae</taxon>
        <taxon>Gigaspora</taxon>
    </lineage>
</organism>
<gene>
    <name evidence="2" type="ORF">F8M41_007785</name>
</gene>
<evidence type="ECO:0000313" key="2">
    <source>
        <dbReference type="EMBL" id="KAF0558814.1"/>
    </source>
</evidence>
<dbReference type="OrthoDB" id="2442859at2759"/>
<dbReference type="Proteomes" id="UP000439903">
    <property type="component" value="Unassembled WGS sequence"/>
</dbReference>
<evidence type="ECO:0000313" key="3">
    <source>
        <dbReference type="Proteomes" id="UP000439903"/>
    </source>
</evidence>